<dbReference type="EMBL" id="JABWSX010000001">
    <property type="protein sequence ID" value="NVL07874.1"/>
    <property type="molecule type" value="Genomic_DNA"/>
</dbReference>
<keyword evidence="4" id="KW-1185">Reference proteome</keyword>
<protein>
    <submittedName>
        <fullName evidence="3">Uncharacterized protein</fullName>
    </submittedName>
</protein>
<evidence type="ECO:0000313" key="4">
    <source>
        <dbReference type="Proteomes" id="UP000692816"/>
    </source>
</evidence>
<organism evidence="3">
    <name type="scientific">Bradyrhizobium quebecense</name>
    <dbReference type="NCBI Taxonomy" id="2748629"/>
    <lineage>
        <taxon>Bacteria</taxon>
        <taxon>Pseudomonadati</taxon>
        <taxon>Pseudomonadota</taxon>
        <taxon>Alphaproteobacteria</taxon>
        <taxon>Hyphomicrobiales</taxon>
        <taxon>Nitrobacteraceae</taxon>
        <taxon>Bradyrhizobium</taxon>
    </lineage>
</organism>
<accession>A0A974ACZ2</accession>
<proteinExistence type="predicted"/>
<dbReference type="AlphaFoldDB" id="A0A974ACZ2"/>
<evidence type="ECO:0000313" key="2">
    <source>
        <dbReference type="EMBL" id="MBO1435384.1"/>
    </source>
</evidence>
<comment type="caution">
    <text evidence="3">The sequence shown here is derived from an EMBL/GenBank/DDBJ whole genome shotgun (WGS) entry which is preliminary data.</text>
</comment>
<dbReference type="Proteomes" id="UP000692816">
    <property type="component" value="Unassembled WGS sequence"/>
</dbReference>
<evidence type="ECO:0000313" key="3">
    <source>
        <dbReference type="EMBL" id="NVL07874.1"/>
    </source>
</evidence>
<sequence length="96" mass="10623">MGKVFDGADYERRVDAARNSISVGEEAKFVITGDLVGLNARKAFQEAKELALRKARKKMLDRIRQEEADHALNDLIPAEVEEVVNGSHDEIVSVDG</sequence>
<reference evidence="3" key="1">
    <citation type="submission" date="2020-06" db="EMBL/GenBank/DDBJ databases">
        <title>Whole Genome Sequence of Bradyrhizobium sp. Strain 66S1MB.</title>
        <authorList>
            <person name="Bromfield E."/>
            <person name="Cloutier S."/>
        </authorList>
    </citation>
    <scope>NUCLEOTIDE SEQUENCE</scope>
    <source>
        <strain evidence="3">66S1MB</strain>
    </source>
</reference>
<evidence type="ECO:0000313" key="1">
    <source>
        <dbReference type="EMBL" id="MBO1427824.1"/>
    </source>
</evidence>
<reference evidence="1" key="2">
    <citation type="journal article" date="2021" name="Int. J. Syst. Evol. Microbiol.">
        <title>Bradyrhizobium septentrionale sp. nov. (sv. septentrionale) and Bradyrhizobium quebecense sp. nov. (sv. septentrionale) associated with legumes native to Canada possess rearranged symbiosis genes and numerous insertion sequences.</title>
        <authorList>
            <person name="Bromfield E.S.P."/>
            <person name="Cloutier S."/>
        </authorList>
    </citation>
    <scope>NUCLEOTIDE SEQUENCE</scope>
    <source>
        <strain evidence="1">12S5</strain>
    </source>
</reference>
<dbReference type="RefSeq" id="WP_176531480.1">
    <property type="nucleotide sequence ID" value="NZ_CP088022.1"/>
</dbReference>
<name>A0A974ACZ2_9BRAD</name>
<gene>
    <name evidence="3" type="ORF">HU230_19420</name>
    <name evidence="1" type="ORF">J4P68_00040</name>
    <name evidence="2" type="ORF">J4P68_39635</name>
</gene>
<dbReference type="EMBL" id="JAGEPA010000001">
    <property type="protein sequence ID" value="MBO1427824.1"/>
    <property type="molecule type" value="Genomic_DNA"/>
</dbReference>
<dbReference type="EMBL" id="JAGEPA010000001">
    <property type="protein sequence ID" value="MBO1435384.1"/>
    <property type="molecule type" value="Genomic_DNA"/>
</dbReference>